<dbReference type="InterPro" id="IPR001789">
    <property type="entry name" value="Sig_transdc_resp-reg_receiver"/>
</dbReference>
<evidence type="ECO:0000259" key="10">
    <source>
        <dbReference type="PROSITE" id="PS50109"/>
    </source>
</evidence>
<dbReference type="InterPro" id="IPR003661">
    <property type="entry name" value="HisK_dim/P_dom"/>
</dbReference>
<keyword evidence="9" id="KW-0812">Transmembrane</keyword>
<sequence length="1103" mass="120564">MRLFDPLLRLGGRLRLWQQFVLLGLFVVVVPITSTTLRFLSGGQQILTEHEIIDLSDESNLRVNEIREEFEYLTRDATREARALGQQLTGRPAGEERELTENALAGFAAAWSASIPQSGETPTSVRRVRRRYFDGALIHVLSVKIPHAPAGTGKGHGGQHHAAVSVVVGPDGRPVAAADPVAVRAIRDLAARTTRGGADAPTYISDLFLHLGETDSAPRCFVAVGWPYRWTEGHPTDLFAVVIDFTRYLENRARMAPRHHFIVTRPDGTILVHPVREYVERGAKIEEVTTWAFPDYAWTPSGESPDARQQRLARMLHDGGARLAGVPVPALQYEYRKGKFGDAIGAVLGQARVAEALREINQKLAAEAARDPGLRYGELSAFSTYAELSHPDRQRIEHVSDMIGAWWDASRHGGGTSVEWTNPLACKTMQGQLNYLRLDQNDQDEPPRLIVSAALEELHDDIDTQFARIVWTWVVPTVVIAAAFTLILVWALTHSLQNLAATAQTLSDPAAQVKVTAGGSVEVVQLAMSLGDMAGRLRGMNEDLDARVKMRTAELAEANTKLEVALGRAEAAGRAKDTFVANMSHELRQPLHIIIGFTEALREEAADAGRTDLVPDLNKILAAAKHLLDLINDILDMAKITSGRMELSVARFDLPRLVEDVRGLTVPLAGKNANGFEVDTPADLGTMTSDERRVRQILINLLSNAFKFTNQGRVTLRVRRVTELGRDWIEFTVTDSGKGMTDEQIARLFQRFYQADPSTTRGQGGTGLGLAISQSFNELLGGRPIEVTSTPDRGSSFIVRLPAELPPTAGPRGTATTLAIAAAPAPPSASPEVRGSDGTILVIDDDPVVQELMARFLGKEGFRVAAAATGADGLRFARELRPDAITLDVLMSGTDDGWTVLSRLKADPATSDIPIVMLTILDDRGRGFALGAADYLTKPIDWSRLGAIMRRYQPAPRGTPVLIVDDDPKCREMVTRFLTREGWRVTEAEDGAAGIRVATADPPALILLDLMMPRMDGFEFLDEFAHRFPDARTPVVILTAKDLTAADFDRLNGRVIRILEKGDLTRLDAIVELVRRRARPLAQAPDLEPATEGTAHADATGRG</sequence>
<evidence type="ECO:0000256" key="8">
    <source>
        <dbReference type="SAM" id="MobiDB-lite"/>
    </source>
</evidence>
<feature type="domain" description="Response regulatory" evidence="11">
    <location>
        <begin position="960"/>
        <end position="1075"/>
    </location>
</feature>
<feature type="transmembrane region" description="Helical" evidence="9">
    <location>
        <begin position="20"/>
        <end position="40"/>
    </location>
</feature>
<dbReference type="PROSITE" id="PS50885">
    <property type="entry name" value="HAMP"/>
    <property type="match status" value="1"/>
</dbReference>
<reference evidence="14" key="1">
    <citation type="submission" date="2017-06" db="EMBL/GenBank/DDBJ databases">
        <title>Genome analysis of Fimbriiglobus ruber SP5, the first member of the order Planctomycetales with confirmed chitinolytic capability.</title>
        <authorList>
            <person name="Ravin N.V."/>
            <person name="Rakitin A.L."/>
            <person name="Ivanova A.A."/>
            <person name="Beletsky A.V."/>
            <person name="Kulichevskaya I.S."/>
            <person name="Mardanov A.V."/>
            <person name="Dedysh S.N."/>
        </authorList>
    </citation>
    <scope>NUCLEOTIDE SEQUENCE [LARGE SCALE GENOMIC DNA]</scope>
    <source>
        <strain evidence="14">SP5</strain>
    </source>
</reference>
<keyword evidence="14" id="KW-1185">Reference proteome</keyword>
<feature type="transmembrane region" description="Helical" evidence="9">
    <location>
        <begin position="470"/>
        <end position="492"/>
    </location>
</feature>
<keyword evidence="9" id="KW-1133">Transmembrane helix</keyword>
<comment type="catalytic activity">
    <reaction evidence="1">
        <text>ATP + protein L-histidine = ADP + protein N-phospho-L-histidine.</text>
        <dbReference type="EC" id="2.7.13.3"/>
    </reaction>
</comment>
<dbReference type="PANTHER" id="PTHR43047">
    <property type="entry name" value="TWO-COMPONENT HISTIDINE PROTEIN KINASE"/>
    <property type="match status" value="1"/>
</dbReference>
<dbReference type="FunFam" id="3.30.565.10:FF:000010">
    <property type="entry name" value="Sensor histidine kinase RcsC"/>
    <property type="match status" value="1"/>
</dbReference>
<dbReference type="SUPFAM" id="SSF47384">
    <property type="entry name" value="Homodimeric domain of signal transducing histidine kinase"/>
    <property type="match status" value="1"/>
</dbReference>
<feature type="domain" description="Response regulatory" evidence="11">
    <location>
        <begin position="839"/>
        <end position="953"/>
    </location>
</feature>
<evidence type="ECO:0000256" key="5">
    <source>
        <dbReference type="ARBA" id="ARBA00022679"/>
    </source>
</evidence>
<dbReference type="SMART" id="SM00387">
    <property type="entry name" value="HATPase_c"/>
    <property type="match status" value="1"/>
</dbReference>
<feature type="modified residue" description="4-aspartylphosphate" evidence="7">
    <location>
        <position position="888"/>
    </location>
</feature>
<organism evidence="13 14">
    <name type="scientific">Fimbriiglobus ruber</name>
    <dbReference type="NCBI Taxonomy" id="1908690"/>
    <lineage>
        <taxon>Bacteria</taxon>
        <taxon>Pseudomonadati</taxon>
        <taxon>Planctomycetota</taxon>
        <taxon>Planctomycetia</taxon>
        <taxon>Gemmatales</taxon>
        <taxon>Gemmataceae</taxon>
        <taxon>Fimbriiglobus</taxon>
    </lineage>
</organism>
<dbReference type="CDD" id="cd17574">
    <property type="entry name" value="REC_OmpR"/>
    <property type="match status" value="2"/>
</dbReference>
<dbReference type="InterPro" id="IPR036097">
    <property type="entry name" value="HisK_dim/P_sf"/>
</dbReference>
<evidence type="ECO:0000313" key="13">
    <source>
        <dbReference type="EMBL" id="OWK35613.1"/>
    </source>
</evidence>
<evidence type="ECO:0000259" key="11">
    <source>
        <dbReference type="PROSITE" id="PS50110"/>
    </source>
</evidence>
<dbReference type="Proteomes" id="UP000214646">
    <property type="component" value="Unassembled WGS sequence"/>
</dbReference>
<dbReference type="OrthoDB" id="9762493at2"/>
<dbReference type="RefSeq" id="WP_088258784.1">
    <property type="nucleotide sequence ID" value="NZ_NIDE01000017.1"/>
</dbReference>
<dbReference type="InterPro" id="IPR005467">
    <property type="entry name" value="His_kinase_dom"/>
</dbReference>
<dbReference type="PROSITE" id="PS50109">
    <property type="entry name" value="HIS_KIN"/>
    <property type="match status" value="1"/>
</dbReference>
<dbReference type="InterPro" id="IPR011006">
    <property type="entry name" value="CheY-like_superfamily"/>
</dbReference>
<feature type="modified residue" description="4-aspartylphosphate" evidence="7">
    <location>
        <position position="1009"/>
    </location>
</feature>
<dbReference type="GO" id="GO:0009927">
    <property type="term" value="F:histidine phosphotransfer kinase activity"/>
    <property type="evidence" value="ECO:0007669"/>
    <property type="project" value="TreeGrafter"/>
</dbReference>
<dbReference type="PRINTS" id="PR00344">
    <property type="entry name" value="BCTRLSENSOR"/>
</dbReference>
<dbReference type="Gene3D" id="6.10.340.10">
    <property type="match status" value="1"/>
</dbReference>
<dbReference type="InterPro" id="IPR004358">
    <property type="entry name" value="Sig_transdc_His_kin-like_C"/>
</dbReference>
<evidence type="ECO:0000259" key="12">
    <source>
        <dbReference type="PROSITE" id="PS50885"/>
    </source>
</evidence>
<evidence type="ECO:0000256" key="6">
    <source>
        <dbReference type="ARBA" id="ARBA00022777"/>
    </source>
</evidence>
<keyword evidence="6 13" id="KW-0418">Kinase</keyword>
<dbReference type="Pfam" id="PF00072">
    <property type="entry name" value="Response_reg"/>
    <property type="match status" value="2"/>
</dbReference>
<feature type="region of interest" description="Disordered" evidence="8">
    <location>
        <begin position="1084"/>
        <end position="1103"/>
    </location>
</feature>
<dbReference type="GO" id="GO:0005886">
    <property type="term" value="C:plasma membrane"/>
    <property type="evidence" value="ECO:0007669"/>
    <property type="project" value="TreeGrafter"/>
</dbReference>
<evidence type="ECO:0000256" key="2">
    <source>
        <dbReference type="ARBA" id="ARBA00004370"/>
    </source>
</evidence>
<dbReference type="CDD" id="cd16922">
    <property type="entry name" value="HATPase_EvgS-ArcB-TorS-like"/>
    <property type="match status" value="1"/>
</dbReference>
<dbReference type="Gene3D" id="3.30.565.10">
    <property type="entry name" value="Histidine kinase-like ATPase, C-terminal domain"/>
    <property type="match status" value="1"/>
</dbReference>
<dbReference type="Gene3D" id="1.10.287.130">
    <property type="match status" value="1"/>
</dbReference>
<protein>
    <recommendedName>
        <fullName evidence="3">histidine kinase</fullName>
        <ecNumber evidence="3">2.7.13.3</ecNumber>
    </recommendedName>
</protein>
<dbReference type="SUPFAM" id="SSF52172">
    <property type="entry name" value="CheY-like"/>
    <property type="match status" value="2"/>
</dbReference>
<dbReference type="CDD" id="cd00082">
    <property type="entry name" value="HisKA"/>
    <property type="match status" value="1"/>
</dbReference>
<accession>A0A225D3S9</accession>
<dbReference type="InterPro" id="IPR003660">
    <property type="entry name" value="HAMP_dom"/>
</dbReference>
<evidence type="ECO:0000256" key="1">
    <source>
        <dbReference type="ARBA" id="ARBA00000085"/>
    </source>
</evidence>
<dbReference type="PANTHER" id="PTHR43047:SF72">
    <property type="entry name" value="OSMOSENSING HISTIDINE PROTEIN KINASE SLN1"/>
    <property type="match status" value="1"/>
</dbReference>
<dbReference type="EC" id="2.7.13.3" evidence="3"/>
<gene>
    <name evidence="13" type="ORF">FRUB_08176</name>
</gene>
<dbReference type="InterPro" id="IPR036890">
    <property type="entry name" value="HATPase_C_sf"/>
</dbReference>
<evidence type="ECO:0000256" key="7">
    <source>
        <dbReference type="PROSITE-ProRule" id="PRU00169"/>
    </source>
</evidence>
<name>A0A225D3S9_9BACT</name>
<evidence type="ECO:0000313" key="14">
    <source>
        <dbReference type="Proteomes" id="UP000214646"/>
    </source>
</evidence>
<evidence type="ECO:0000256" key="4">
    <source>
        <dbReference type="ARBA" id="ARBA00022553"/>
    </source>
</evidence>
<feature type="domain" description="HAMP" evidence="12">
    <location>
        <begin position="490"/>
        <end position="542"/>
    </location>
</feature>
<dbReference type="SMART" id="SM00448">
    <property type="entry name" value="REC"/>
    <property type="match status" value="2"/>
</dbReference>
<dbReference type="EMBL" id="NIDE01000017">
    <property type="protein sequence ID" value="OWK35613.1"/>
    <property type="molecule type" value="Genomic_DNA"/>
</dbReference>
<evidence type="ECO:0000256" key="9">
    <source>
        <dbReference type="SAM" id="Phobius"/>
    </source>
</evidence>
<dbReference type="Gene3D" id="3.40.50.2300">
    <property type="match status" value="2"/>
</dbReference>
<dbReference type="PROSITE" id="PS50110">
    <property type="entry name" value="RESPONSE_REGULATORY"/>
    <property type="match status" value="2"/>
</dbReference>
<dbReference type="SMART" id="SM00388">
    <property type="entry name" value="HisKA"/>
    <property type="match status" value="1"/>
</dbReference>
<keyword evidence="4 7" id="KW-0597">Phosphoprotein</keyword>
<keyword evidence="5" id="KW-0808">Transferase</keyword>
<dbReference type="Pfam" id="PF02518">
    <property type="entry name" value="HATPase_c"/>
    <property type="match status" value="1"/>
</dbReference>
<keyword evidence="9" id="KW-0472">Membrane</keyword>
<dbReference type="SUPFAM" id="SSF55874">
    <property type="entry name" value="ATPase domain of HSP90 chaperone/DNA topoisomerase II/histidine kinase"/>
    <property type="match status" value="1"/>
</dbReference>
<feature type="domain" description="Histidine kinase" evidence="10">
    <location>
        <begin position="582"/>
        <end position="805"/>
    </location>
</feature>
<comment type="caution">
    <text evidence="13">The sequence shown here is derived from an EMBL/GenBank/DDBJ whole genome shotgun (WGS) entry which is preliminary data.</text>
</comment>
<evidence type="ECO:0000256" key="3">
    <source>
        <dbReference type="ARBA" id="ARBA00012438"/>
    </source>
</evidence>
<dbReference type="AlphaFoldDB" id="A0A225D3S9"/>
<dbReference type="Pfam" id="PF00512">
    <property type="entry name" value="HisKA"/>
    <property type="match status" value="1"/>
</dbReference>
<comment type="subcellular location">
    <subcellularLocation>
        <location evidence="2">Membrane</location>
    </subcellularLocation>
</comment>
<proteinExistence type="predicted"/>
<dbReference type="InterPro" id="IPR003594">
    <property type="entry name" value="HATPase_dom"/>
</dbReference>
<dbReference type="GO" id="GO:0000155">
    <property type="term" value="F:phosphorelay sensor kinase activity"/>
    <property type="evidence" value="ECO:0007669"/>
    <property type="project" value="InterPro"/>
</dbReference>